<feature type="region of interest" description="Disordered" evidence="1">
    <location>
        <begin position="291"/>
        <end position="310"/>
    </location>
</feature>
<evidence type="ECO:0000313" key="3">
    <source>
        <dbReference type="EMBL" id="CAF2055057.1"/>
    </source>
</evidence>
<evidence type="ECO:0000256" key="1">
    <source>
        <dbReference type="SAM" id="MobiDB-lite"/>
    </source>
</evidence>
<name>A0A816Q1R8_9BILA</name>
<feature type="region of interest" description="Disordered" evidence="1">
    <location>
        <begin position="117"/>
        <end position="157"/>
    </location>
</feature>
<dbReference type="EMBL" id="CAJNRF010004007">
    <property type="protein sequence ID" value="CAF2055057.1"/>
    <property type="molecule type" value="Genomic_DNA"/>
</dbReference>
<accession>A0A816Q1R8</accession>
<organism evidence="3 4">
    <name type="scientific">Rotaria magnacalcarata</name>
    <dbReference type="NCBI Taxonomy" id="392030"/>
    <lineage>
        <taxon>Eukaryota</taxon>
        <taxon>Metazoa</taxon>
        <taxon>Spiralia</taxon>
        <taxon>Gnathifera</taxon>
        <taxon>Rotifera</taxon>
        <taxon>Eurotatoria</taxon>
        <taxon>Bdelloidea</taxon>
        <taxon>Philodinida</taxon>
        <taxon>Philodinidae</taxon>
        <taxon>Rotaria</taxon>
    </lineage>
</organism>
<evidence type="ECO:0000313" key="4">
    <source>
        <dbReference type="Proteomes" id="UP000663856"/>
    </source>
</evidence>
<gene>
    <name evidence="3" type="ORF">WKI299_LOCUS11028</name>
</gene>
<dbReference type="Proteomes" id="UP000663856">
    <property type="component" value="Unassembled WGS sequence"/>
</dbReference>
<sequence length="310" mass="35376">MLNAIWIILQLQCEYIATKLTELMIDIRRLFGRHGTKLQLLALLFMLFFASCMIIQFITMILHGKKTEDSERCRDDAIRHSDASFIVQHDKQYQKDLSSKHVTANLVNAVQEQRFQEMIERGETPQCTTDDERESVSEDNDDDEHDDDDEVAENKLKDENVHVRSVVQTEIQSKVDLDNTKTNDLTANLEISEPVDEAQEHQKQFLVVNSQKTEYQNDLAIPIQKLVAFDNVHRKDQAQGIAKNNPVSEQVFELEQEYALHRLAPTTTLITTTEAVSVSHAADSPVVCKTTTKFKPSKSTSSSYADAQHR</sequence>
<feature type="compositionally biased region" description="Low complexity" evidence="1">
    <location>
        <begin position="291"/>
        <end position="303"/>
    </location>
</feature>
<keyword evidence="2" id="KW-1133">Transmembrane helix</keyword>
<feature type="transmembrane region" description="Helical" evidence="2">
    <location>
        <begin position="38"/>
        <end position="62"/>
    </location>
</feature>
<evidence type="ECO:0000256" key="2">
    <source>
        <dbReference type="SAM" id="Phobius"/>
    </source>
</evidence>
<keyword evidence="2" id="KW-0812">Transmembrane</keyword>
<comment type="caution">
    <text evidence="3">The sequence shown here is derived from an EMBL/GenBank/DDBJ whole genome shotgun (WGS) entry which is preliminary data.</text>
</comment>
<dbReference type="AlphaFoldDB" id="A0A816Q1R8"/>
<protein>
    <submittedName>
        <fullName evidence="3">Uncharacterized protein</fullName>
    </submittedName>
</protein>
<reference evidence="3" key="1">
    <citation type="submission" date="2021-02" db="EMBL/GenBank/DDBJ databases">
        <authorList>
            <person name="Nowell W R."/>
        </authorList>
    </citation>
    <scope>NUCLEOTIDE SEQUENCE</scope>
</reference>
<keyword evidence="2" id="KW-0472">Membrane</keyword>
<proteinExistence type="predicted"/>
<feature type="compositionally biased region" description="Acidic residues" evidence="1">
    <location>
        <begin position="129"/>
        <end position="151"/>
    </location>
</feature>